<gene>
    <name evidence="2" type="ORF">PFISCL1PPCAC_2250</name>
</gene>
<name>A0AAV5UW47_9BILA</name>
<proteinExistence type="predicted"/>
<keyword evidence="3" id="KW-1185">Reference proteome</keyword>
<evidence type="ECO:0000313" key="3">
    <source>
        <dbReference type="Proteomes" id="UP001432322"/>
    </source>
</evidence>
<dbReference type="EMBL" id="BTSY01000001">
    <property type="protein sequence ID" value="GMT10953.1"/>
    <property type="molecule type" value="Genomic_DNA"/>
</dbReference>
<dbReference type="Proteomes" id="UP001432322">
    <property type="component" value="Unassembled WGS sequence"/>
</dbReference>
<comment type="caution">
    <text evidence="2">The sequence shown here is derived from an EMBL/GenBank/DDBJ whole genome shotgun (WGS) entry which is preliminary data.</text>
</comment>
<evidence type="ECO:0000256" key="1">
    <source>
        <dbReference type="SAM" id="MobiDB-lite"/>
    </source>
</evidence>
<evidence type="ECO:0000313" key="2">
    <source>
        <dbReference type="EMBL" id="GMT10953.1"/>
    </source>
</evidence>
<feature type="non-terminal residue" evidence="2">
    <location>
        <position position="1"/>
    </location>
</feature>
<feature type="non-terminal residue" evidence="2">
    <location>
        <position position="80"/>
    </location>
</feature>
<feature type="compositionally biased region" description="Polar residues" evidence="1">
    <location>
        <begin position="62"/>
        <end position="80"/>
    </location>
</feature>
<sequence>LSGQIGWLGLASAMASLFLPPKPQSVIPPGGKPSGKDRRHLPSVKVKERRRMDEKRRRRIESNSSTNHTQATTETIMKWK</sequence>
<protein>
    <submittedName>
        <fullName evidence="2">Uncharacterized protein</fullName>
    </submittedName>
</protein>
<accession>A0AAV5UW47</accession>
<organism evidence="2 3">
    <name type="scientific">Pristionchus fissidentatus</name>
    <dbReference type="NCBI Taxonomy" id="1538716"/>
    <lineage>
        <taxon>Eukaryota</taxon>
        <taxon>Metazoa</taxon>
        <taxon>Ecdysozoa</taxon>
        <taxon>Nematoda</taxon>
        <taxon>Chromadorea</taxon>
        <taxon>Rhabditida</taxon>
        <taxon>Rhabditina</taxon>
        <taxon>Diplogasteromorpha</taxon>
        <taxon>Diplogasteroidea</taxon>
        <taxon>Neodiplogasteridae</taxon>
        <taxon>Pristionchus</taxon>
    </lineage>
</organism>
<reference evidence="2" key="1">
    <citation type="submission" date="2023-10" db="EMBL/GenBank/DDBJ databases">
        <title>Genome assembly of Pristionchus species.</title>
        <authorList>
            <person name="Yoshida K."/>
            <person name="Sommer R.J."/>
        </authorList>
    </citation>
    <scope>NUCLEOTIDE SEQUENCE</scope>
    <source>
        <strain evidence="2">RS5133</strain>
    </source>
</reference>
<feature type="region of interest" description="Disordered" evidence="1">
    <location>
        <begin position="20"/>
        <end position="80"/>
    </location>
</feature>
<dbReference type="AlphaFoldDB" id="A0AAV5UW47"/>